<reference evidence="2 3" key="1">
    <citation type="submission" date="2024-03" db="EMBL/GenBank/DDBJ databases">
        <title>Mouse gut bacterial collection (mGBC) of GemPharmatech.</title>
        <authorList>
            <person name="He Y."/>
            <person name="Dong L."/>
            <person name="Wu D."/>
            <person name="Gao X."/>
            <person name="Lin Z."/>
        </authorList>
    </citation>
    <scope>NUCLEOTIDE SEQUENCE [LARGE SCALE GENOMIC DNA]</scope>
    <source>
        <strain evidence="2 3">32-10</strain>
    </source>
</reference>
<proteinExistence type="predicted"/>
<dbReference type="Gene3D" id="3.30.420.10">
    <property type="entry name" value="Ribonuclease H-like superfamily/Ribonuclease H"/>
    <property type="match status" value="1"/>
</dbReference>
<dbReference type="EMBL" id="JBCLTR010000022">
    <property type="protein sequence ID" value="MEY8634613.1"/>
    <property type="molecule type" value="Genomic_DNA"/>
</dbReference>
<dbReference type="InterPro" id="IPR036397">
    <property type="entry name" value="RNaseH_sf"/>
</dbReference>
<organism evidence="2 3">
    <name type="scientific">Anaerostipes hominis</name>
    <name type="common">ex Lee et al. 2021</name>
    <dbReference type="NCBI Taxonomy" id="2025494"/>
    <lineage>
        <taxon>Bacteria</taxon>
        <taxon>Bacillati</taxon>
        <taxon>Bacillota</taxon>
        <taxon>Clostridia</taxon>
        <taxon>Lachnospirales</taxon>
        <taxon>Lachnospiraceae</taxon>
        <taxon>Anaerostipes</taxon>
    </lineage>
</organism>
<feature type="domain" description="Integrase catalytic" evidence="1">
    <location>
        <begin position="1"/>
        <end position="169"/>
    </location>
</feature>
<dbReference type="InterPro" id="IPR012337">
    <property type="entry name" value="RNaseH-like_sf"/>
</dbReference>
<dbReference type="PANTHER" id="PTHR46889:SF4">
    <property type="entry name" value="TRANSPOSASE INSO FOR INSERTION SEQUENCE ELEMENT IS911B-RELATED"/>
    <property type="match status" value="1"/>
</dbReference>
<dbReference type="InterPro" id="IPR001584">
    <property type="entry name" value="Integrase_cat-core"/>
</dbReference>
<comment type="caution">
    <text evidence="2">The sequence shown here is derived from an EMBL/GenBank/DDBJ whole genome shotgun (WGS) entry which is preliminary data.</text>
</comment>
<accession>A0ABV4DJB5</accession>
<evidence type="ECO:0000313" key="2">
    <source>
        <dbReference type="EMBL" id="MEY8634613.1"/>
    </source>
</evidence>
<dbReference type="InterPro" id="IPR050900">
    <property type="entry name" value="Transposase_IS3/IS150/IS904"/>
</dbReference>
<evidence type="ECO:0000259" key="1">
    <source>
        <dbReference type="PROSITE" id="PS50994"/>
    </source>
</evidence>
<keyword evidence="3" id="KW-1185">Reference proteome</keyword>
<sequence>MDEAGNEVILMGTGLGFKGKEGKLYVSAIFDCFDLGVLGLALEMNMKADLCVQTLENALTAYPSLEGAIIHSDRGTQYISEVYRQNIRKHGIHQSKNSTGGRCHDNARCESMWVRLKTELPYDRYDAREMTVEELKVLIWRYLLSYWNNRRICSANGGLSPMLKRRQYYAALGRAA</sequence>
<dbReference type="PANTHER" id="PTHR46889">
    <property type="entry name" value="TRANSPOSASE INSF FOR INSERTION SEQUENCE IS3B-RELATED"/>
    <property type="match status" value="1"/>
</dbReference>
<dbReference type="RefSeq" id="WP_235824647.1">
    <property type="nucleotide sequence ID" value="NZ_BAABXW010000001.1"/>
</dbReference>
<dbReference type="PROSITE" id="PS50994">
    <property type="entry name" value="INTEGRASE"/>
    <property type="match status" value="1"/>
</dbReference>
<dbReference type="Proteomes" id="UP001565219">
    <property type="component" value="Unassembled WGS sequence"/>
</dbReference>
<dbReference type="Pfam" id="PF00665">
    <property type="entry name" value="rve"/>
    <property type="match status" value="1"/>
</dbReference>
<protein>
    <submittedName>
        <fullName evidence="2">DDE-type integrase/transposase/recombinase</fullName>
    </submittedName>
</protein>
<name>A0ABV4DJB5_9FIRM</name>
<gene>
    <name evidence="2" type="ORF">AALG99_14025</name>
</gene>
<evidence type="ECO:0000313" key="3">
    <source>
        <dbReference type="Proteomes" id="UP001565219"/>
    </source>
</evidence>
<dbReference type="SUPFAM" id="SSF53098">
    <property type="entry name" value="Ribonuclease H-like"/>
    <property type="match status" value="1"/>
</dbReference>